<accession>A0A272ESR7</accession>
<dbReference type="InterPro" id="IPR013653">
    <property type="entry name" value="GCN5-like_dom"/>
</dbReference>
<gene>
    <name evidence="4" type="ORF">BGI27_09805</name>
    <name evidence="5" type="ORF">CGU29_08765</name>
</gene>
<dbReference type="EMBL" id="MDUX01000028">
    <property type="protein sequence ID" value="KAF7599112.1"/>
    <property type="molecule type" value="Genomic_DNA"/>
</dbReference>
<keyword evidence="1 5" id="KW-0808">Transferase</keyword>
<keyword evidence="7" id="KW-1185">Reference proteome</keyword>
<name>A0A272ESR7_9RHOO</name>
<protein>
    <submittedName>
        <fullName evidence="4 5">N-acetyltransferase</fullName>
    </submittedName>
</protein>
<dbReference type="AlphaFoldDB" id="A0A272ESR7"/>
<dbReference type="OrthoDB" id="9799601at2"/>
<evidence type="ECO:0000313" key="5">
    <source>
        <dbReference type="EMBL" id="PAS93127.1"/>
    </source>
</evidence>
<dbReference type="InterPro" id="IPR000182">
    <property type="entry name" value="GNAT_dom"/>
</dbReference>
<evidence type="ECO:0000313" key="7">
    <source>
        <dbReference type="Proteomes" id="UP000623509"/>
    </source>
</evidence>
<sequence length="202" mass="23288">MLEARNWRIVAPNSVAEVDRTGLRLVATGRGLLRKLLGEADDRHRLFCDCIRWDRVLLIVSESGETGGFVTFKQQGRGPYTPALRTFQKVFGLWSGLWRFLAFWLLEARDLGNGFYIYGLKVSVHHRREGLARLLVAAVEQEAWRRGACHVTLEVGEENIPARTLYESLGYARYRTISLRGLSRFFPFSRLHRLRKLRPSTL</sequence>
<dbReference type="Proteomes" id="UP000216107">
    <property type="component" value="Unassembled WGS sequence"/>
</dbReference>
<dbReference type="Pfam" id="PF08445">
    <property type="entry name" value="FR47"/>
    <property type="match status" value="1"/>
</dbReference>
<dbReference type="EMBL" id="NMRN01000022">
    <property type="protein sequence ID" value="PAS93127.1"/>
    <property type="molecule type" value="Genomic_DNA"/>
</dbReference>
<reference evidence="4 7" key="1">
    <citation type="submission" date="2016-08" db="EMBL/GenBank/DDBJ databases">
        <title>Candidatus Dactylopiibacterium carminicum genome sequence.</title>
        <authorList>
            <person name="Ramirez-Puebla S.T."/>
            <person name="Ormeno-Orrillo E."/>
            <person name="Vera-Ponce De Leon A."/>
            <person name="Luis L."/>
            <person name="Sanchez-Flores A."/>
            <person name="Monica R."/>
            <person name="Martinez-Romero E."/>
        </authorList>
    </citation>
    <scope>NUCLEOTIDE SEQUENCE [LARGE SCALE GENOMIC DNA]</scope>
    <source>
        <strain evidence="4">END1</strain>
    </source>
</reference>
<comment type="caution">
    <text evidence="5">The sequence shown here is derived from an EMBL/GenBank/DDBJ whole genome shotgun (WGS) entry which is preliminary data.</text>
</comment>
<dbReference type="SUPFAM" id="SSF55729">
    <property type="entry name" value="Acyl-CoA N-acyltransferases (Nat)"/>
    <property type="match status" value="1"/>
</dbReference>
<organism evidence="5 6">
    <name type="scientific">Candidatus Dactylopiibacterium carminicum</name>
    <dbReference type="NCBI Taxonomy" id="857335"/>
    <lineage>
        <taxon>Bacteria</taxon>
        <taxon>Pseudomonadati</taxon>
        <taxon>Pseudomonadota</taxon>
        <taxon>Betaproteobacteria</taxon>
        <taxon>Rhodocyclales</taxon>
        <taxon>Rhodocyclaceae</taxon>
        <taxon>Candidatus Dactylopiibacterium</taxon>
    </lineage>
</organism>
<evidence type="ECO:0000313" key="6">
    <source>
        <dbReference type="Proteomes" id="UP000216107"/>
    </source>
</evidence>
<feature type="domain" description="N-acetyltransferase" evidence="3">
    <location>
        <begin position="21"/>
        <end position="199"/>
    </location>
</feature>
<dbReference type="PROSITE" id="PS51186">
    <property type="entry name" value="GNAT"/>
    <property type="match status" value="1"/>
</dbReference>
<dbReference type="CDD" id="cd04301">
    <property type="entry name" value="NAT_SF"/>
    <property type="match status" value="1"/>
</dbReference>
<reference evidence="5 6" key="2">
    <citation type="submission" date="2017-07" db="EMBL/GenBank/DDBJ databases">
        <title>Candidatus Dactylopiibacterium carminicum, a nitrogen-fixing symbiont of the cochineal insect Dactylopius coccus and Dactylopius opuntiae (Hemiptera: Coccoidea: Dactylopiidae).</title>
        <authorList>
            <person name="Vera A."/>
        </authorList>
    </citation>
    <scope>NUCLEOTIDE SEQUENCE [LARGE SCALE GENOMIC DNA]</scope>
    <source>
        <strain evidence="5 6">NFDCM</strain>
    </source>
</reference>
<dbReference type="InterPro" id="IPR050680">
    <property type="entry name" value="YpeA/RimI_acetyltransf"/>
</dbReference>
<proteinExistence type="predicted"/>
<keyword evidence="2" id="KW-0012">Acyltransferase</keyword>
<dbReference type="Proteomes" id="UP000623509">
    <property type="component" value="Unassembled WGS sequence"/>
</dbReference>
<evidence type="ECO:0000256" key="2">
    <source>
        <dbReference type="ARBA" id="ARBA00023315"/>
    </source>
</evidence>
<evidence type="ECO:0000256" key="1">
    <source>
        <dbReference type="ARBA" id="ARBA00022679"/>
    </source>
</evidence>
<dbReference type="GO" id="GO:0016747">
    <property type="term" value="F:acyltransferase activity, transferring groups other than amino-acyl groups"/>
    <property type="evidence" value="ECO:0007669"/>
    <property type="project" value="InterPro"/>
</dbReference>
<dbReference type="InterPro" id="IPR016181">
    <property type="entry name" value="Acyl_CoA_acyltransferase"/>
</dbReference>
<evidence type="ECO:0000313" key="4">
    <source>
        <dbReference type="EMBL" id="KAF7599112.1"/>
    </source>
</evidence>
<dbReference type="Gene3D" id="3.40.630.30">
    <property type="match status" value="1"/>
</dbReference>
<dbReference type="RefSeq" id="WP_095524707.1">
    <property type="nucleotide sequence ID" value="NZ_MDUX01000028.1"/>
</dbReference>
<evidence type="ECO:0000259" key="3">
    <source>
        <dbReference type="PROSITE" id="PS51186"/>
    </source>
</evidence>
<dbReference type="PANTHER" id="PTHR43420">
    <property type="entry name" value="ACETYLTRANSFERASE"/>
    <property type="match status" value="1"/>
</dbReference>